<accession>A0A089MAB9</accession>
<evidence type="ECO:0000256" key="2">
    <source>
        <dbReference type="ARBA" id="ARBA00023125"/>
    </source>
</evidence>
<dbReference type="InterPro" id="IPR037923">
    <property type="entry name" value="HTH-like"/>
</dbReference>
<dbReference type="InterPro" id="IPR020449">
    <property type="entry name" value="Tscrpt_reg_AraC-type_HTH"/>
</dbReference>
<name>A0A089MAB9_9BACL</name>
<dbReference type="EMBL" id="CP009287">
    <property type="protein sequence ID" value="AIQ70227.1"/>
    <property type="molecule type" value="Genomic_DNA"/>
</dbReference>
<sequence length="289" mass="33478">MKPVRKVFDNELPFSLLLDYKETKSPQRELPDHQHHWYEFVYIYRGKGTFFIDQTFYEMRRGDVIVVPGNTVHRGFPDKEEPVTSSAVFFSPYLVHNNAFSEAYAYLKLFDAAKKNKRYKYTLPPEHAKIVESDIDAIHHEWEMKRPDGGHAMALLLHLALLHLNRYCLPQTAEPGAPNALVPDWFREALAYINDHLDQPLELNVLAKRAAVSPAHFSRVFKQRLGMNATGYISTKRIFAAKDSLLQSNDKVEHIAMACGFESMPHFYRTFKKYTDMTPAAYRKGNRPQ</sequence>
<dbReference type="Gene3D" id="1.10.10.60">
    <property type="entry name" value="Homeodomain-like"/>
    <property type="match status" value="2"/>
</dbReference>
<keyword evidence="3" id="KW-0804">Transcription</keyword>
<dbReference type="Gene3D" id="2.60.120.10">
    <property type="entry name" value="Jelly Rolls"/>
    <property type="match status" value="1"/>
</dbReference>
<keyword evidence="2" id="KW-0238">DNA-binding</keyword>
<evidence type="ECO:0000313" key="6">
    <source>
        <dbReference type="Proteomes" id="UP000029500"/>
    </source>
</evidence>
<evidence type="ECO:0000313" key="5">
    <source>
        <dbReference type="EMBL" id="AIQ70227.1"/>
    </source>
</evidence>
<dbReference type="HOGENOM" id="CLU_000445_88_3_9"/>
<reference evidence="5 6" key="1">
    <citation type="submission" date="2014-08" db="EMBL/GenBank/DDBJ databases">
        <title>Comparative genomics of the Paenibacillus odorifer group.</title>
        <authorList>
            <person name="den Bakker H.C."/>
            <person name="Tsai Y.-C."/>
            <person name="Martin N."/>
            <person name="Korlach J."/>
            <person name="Wiedmann M."/>
        </authorList>
    </citation>
    <scope>NUCLEOTIDE SEQUENCE [LARGE SCALE GENOMIC DNA]</scope>
    <source>
        <strain evidence="5 6">DSM 15220</strain>
    </source>
</reference>
<dbReference type="InterPro" id="IPR018060">
    <property type="entry name" value="HTH_AraC"/>
</dbReference>
<dbReference type="SUPFAM" id="SSF51215">
    <property type="entry name" value="Regulatory protein AraC"/>
    <property type="match status" value="1"/>
</dbReference>
<dbReference type="SUPFAM" id="SSF46689">
    <property type="entry name" value="Homeodomain-like"/>
    <property type="match status" value="2"/>
</dbReference>
<dbReference type="InterPro" id="IPR014710">
    <property type="entry name" value="RmlC-like_jellyroll"/>
</dbReference>
<protein>
    <recommendedName>
        <fullName evidence="4">HTH araC/xylS-type domain-containing protein</fullName>
    </recommendedName>
</protein>
<proteinExistence type="predicted"/>
<dbReference type="PRINTS" id="PR00032">
    <property type="entry name" value="HTHARAC"/>
</dbReference>
<dbReference type="GO" id="GO:0003700">
    <property type="term" value="F:DNA-binding transcription factor activity"/>
    <property type="evidence" value="ECO:0007669"/>
    <property type="project" value="InterPro"/>
</dbReference>
<organism evidence="5 6">
    <name type="scientific">Paenibacillus graminis</name>
    <dbReference type="NCBI Taxonomy" id="189425"/>
    <lineage>
        <taxon>Bacteria</taxon>
        <taxon>Bacillati</taxon>
        <taxon>Bacillota</taxon>
        <taxon>Bacilli</taxon>
        <taxon>Bacillales</taxon>
        <taxon>Paenibacillaceae</taxon>
        <taxon>Paenibacillus</taxon>
    </lineage>
</organism>
<dbReference type="eggNOG" id="COG0662">
    <property type="taxonomic scope" value="Bacteria"/>
</dbReference>
<gene>
    <name evidence="5" type="ORF">PGRAT_23170</name>
</gene>
<evidence type="ECO:0000256" key="3">
    <source>
        <dbReference type="ARBA" id="ARBA00023163"/>
    </source>
</evidence>
<dbReference type="InterPro" id="IPR003313">
    <property type="entry name" value="AraC-bd"/>
</dbReference>
<dbReference type="STRING" id="189425.PGRAT_23170"/>
<keyword evidence="6" id="KW-1185">Reference proteome</keyword>
<dbReference type="AlphaFoldDB" id="A0A089MAB9"/>
<evidence type="ECO:0000259" key="4">
    <source>
        <dbReference type="PROSITE" id="PS01124"/>
    </source>
</evidence>
<dbReference type="eggNOG" id="COG2207">
    <property type="taxonomic scope" value="Bacteria"/>
</dbReference>
<keyword evidence="1" id="KW-0805">Transcription regulation</keyword>
<dbReference type="Proteomes" id="UP000029500">
    <property type="component" value="Chromosome"/>
</dbReference>
<dbReference type="PANTHER" id="PTHR43280:SF28">
    <property type="entry name" value="HTH-TYPE TRANSCRIPTIONAL ACTIVATOR RHAS"/>
    <property type="match status" value="1"/>
</dbReference>
<evidence type="ECO:0000256" key="1">
    <source>
        <dbReference type="ARBA" id="ARBA00023015"/>
    </source>
</evidence>
<dbReference type="Pfam" id="PF02311">
    <property type="entry name" value="AraC_binding"/>
    <property type="match status" value="1"/>
</dbReference>
<dbReference type="InterPro" id="IPR009057">
    <property type="entry name" value="Homeodomain-like_sf"/>
</dbReference>
<feature type="domain" description="HTH araC/xylS-type" evidence="4">
    <location>
        <begin position="187"/>
        <end position="285"/>
    </location>
</feature>
<dbReference type="RefSeq" id="WP_025705814.1">
    <property type="nucleotide sequence ID" value="NZ_CP009287.1"/>
</dbReference>
<dbReference type="PROSITE" id="PS01124">
    <property type="entry name" value="HTH_ARAC_FAMILY_2"/>
    <property type="match status" value="1"/>
</dbReference>
<dbReference type="KEGG" id="pgm:PGRAT_23170"/>
<dbReference type="SMART" id="SM00342">
    <property type="entry name" value="HTH_ARAC"/>
    <property type="match status" value="1"/>
</dbReference>
<dbReference type="GO" id="GO:0043565">
    <property type="term" value="F:sequence-specific DNA binding"/>
    <property type="evidence" value="ECO:0007669"/>
    <property type="project" value="InterPro"/>
</dbReference>
<dbReference type="Pfam" id="PF12833">
    <property type="entry name" value="HTH_18"/>
    <property type="match status" value="1"/>
</dbReference>
<dbReference type="PANTHER" id="PTHR43280">
    <property type="entry name" value="ARAC-FAMILY TRANSCRIPTIONAL REGULATOR"/>
    <property type="match status" value="1"/>
</dbReference>